<dbReference type="InterPro" id="IPR006558">
    <property type="entry name" value="LamG-like"/>
</dbReference>
<proteinExistence type="predicted"/>
<evidence type="ECO:0000256" key="3">
    <source>
        <dbReference type="SAM" id="MobiDB-lite"/>
    </source>
</evidence>
<feature type="compositionally biased region" description="Low complexity" evidence="3">
    <location>
        <begin position="71"/>
        <end position="81"/>
    </location>
</feature>
<evidence type="ECO:0000313" key="5">
    <source>
        <dbReference type="EMBL" id="SCE74119.1"/>
    </source>
</evidence>
<keyword evidence="1" id="KW-0732">Signal</keyword>
<sequence>MLAAHPPRWALRGRLVAAGVSFGLLAASVASLPVQPAEAAPSTPTAKPAPGPLGVDRAVAEARRTGRPVEATAAGTSTSTVTARPDGTVELTQTAVPTRTRVDGQWKTLDATLVRHSDGSITPAVTTNQVRLSPGGTGPLAELTSGDRALSLTAPLALPAPTLSGPTATYTEVLPGVDLTVRVTPEGGFSHVFVVKNRRAAANPRLSTLDLSTTVRGVTLTADKTGNITGRDRAGHAVLTAPAPTMWDSTAGANERGTVASSASAPGRTARSAPIAVQVTPRKLRLTPDRGLLTASATVYPVYIDPTFNWTPVGPKMSGWATISYQHQSTNFWKDTPDLIGRMQVGNSGSQRSQTLINFPVPYSTLAGAEIYDAIFKITNTRSWNCTDKTVNIYAPATTLTSGNATWNHWEGVSNGPLAASKSFAYGYSGCDAAAVSFDVTNQIEADVTAQRATRTLRMIAANEASDTQSWKEFDQTTPTLTIRYNHKPNQPAGLTTSPPTTCAGTSTVGDASVSLYAPVSDRNGGTLGVTFKLWKTADATQTALASSNPNLLTYSSGSTAVLVVPVSTLRTAANGASTGFSWKVQATDFGMAGDWSGVCSFTFDPTRPGAPAIPEIADGTTTIGESFTVDIAKADGTDPSGYVYQLNAGPPSDVSATNGAATIAVTPTRFTNTLTVTSVSAGGNIGDSRSVTFNSNPATVAADGDLNGDSAPDLVTVGATHGLPPGLWLAPGGSEQLAVAGTNIGARGNGVTGNNSPTDFDGAQVVTGHFTGTGLQDALVYYPATGNGGVLRNNGDGSVIQAQLSGNQFSIAGDLLADADGTLPLQLANAGYIRGAGTGYPELIGISGNSTVGHHLTYYSNFYATALYADPLTISQPTPTGGADWDKWTITTAQLSDSTVMFLWNRTTGALYLWTDLSFDGVNQLSHTSYTLHENWNTGADLGLRAADIDSDGTADLWTVGAGGVTTAWLVGNLAGGLGTVTAQPAKTLVTSNHSWQLNDGTDGPVTTARDSAGTLHATATTGVSWSSGDAFDPDVVLNPPPATTTGTLTASSAVNTNADFTVSAWVKPAALGGTVLSQSGTNTARFRLWTNAGDASWRFTMARTDVASPVLDTATSAPGTARVGVWTHVMASWNKTTGAMTLYVSGVNAGRATHTTGWTAAGLFRMGSHRTSATTHGGWFSGELAHVQTWDRIWTVEVDTRSSGEVASVASATGAVLAYRRGADGWIWGSGQGSVGGAFGPWVRIGDRSGFVGSPTALKAANGTVVLYARGVDNQMYGVGQPSVGAAFTTWRAIGTGQPPAGFASDPSAVLTTSNTIALYARAADGWIWGTAQPAVGSTFGPWVRIGAGGAGVTGRPTVTKAANGAIVIYARAGDKKMHGVSQPSPGAAFGTWVTVGTGGPTGGFTGDPTTLLGANGTLVLYAVGADGKLYGAGQPSAGAAFGAWGVMGTGQPTFVGDPAALRTSNDRFVLYGRGTDGKFWGTQQSAVGGSFGAWSIMSSGQPADGFDSDPTAVLNGNNAITLLGRGTDGRIYKTDQSSPGAAFVTWAEIP</sequence>
<dbReference type="EMBL" id="FMCW01000004">
    <property type="protein sequence ID" value="SCE74119.1"/>
    <property type="molecule type" value="Genomic_DNA"/>
</dbReference>
<keyword evidence="2" id="KW-1015">Disulfide bond</keyword>
<dbReference type="SUPFAM" id="SSF49899">
    <property type="entry name" value="Concanavalin A-like lectins/glucanases"/>
    <property type="match status" value="1"/>
</dbReference>
<feature type="domain" description="LamG-like jellyroll fold" evidence="4">
    <location>
        <begin position="1060"/>
        <end position="1199"/>
    </location>
</feature>
<keyword evidence="5" id="KW-0430">Lectin</keyword>
<evidence type="ECO:0000313" key="6">
    <source>
        <dbReference type="Proteomes" id="UP000199375"/>
    </source>
</evidence>
<name>A0A1C4UQV9_9ACTN</name>
<dbReference type="Pfam" id="PF13385">
    <property type="entry name" value="Laminin_G_3"/>
    <property type="match status" value="1"/>
</dbReference>
<evidence type="ECO:0000256" key="2">
    <source>
        <dbReference type="ARBA" id="ARBA00023157"/>
    </source>
</evidence>
<dbReference type="Proteomes" id="UP000199375">
    <property type="component" value="Unassembled WGS sequence"/>
</dbReference>
<reference evidence="5 6" key="1">
    <citation type="submission" date="2016-06" db="EMBL/GenBank/DDBJ databases">
        <authorList>
            <person name="Kjaerup R.B."/>
            <person name="Dalgaard T.S."/>
            <person name="Juul-Madsen H.R."/>
        </authorList>
    </citation>
    <scope>NUCLEOTIDE SEQUENCE [LARGE SCALE GENOMIC DNA]</scope>
    <source>
        <strain evidence="5 6">DSM 45626</strain>
    </source>
</reference>
<gene>
    <name evidence="5" type="ORF">GA0070558_104251</name>
</gene>
<dbReference type="GO" id="GO:0030246">
    <property type="term" value="F:carbohydrate binding"/>
    <property type="evidence" value="ECO:0007669"/>
    <property type="project" value="UniProtKB-KW"/>
</dbReference>
<evidence type="ECO:0000256" key="1">
    <source>
        <dbReference type="ARBA" id="ARBA00022729"/>
    </source>
</evidence>
<organism evidence="5 6">
    <name type="scientific">Micromonospora haikouensis</name>
    <dbReference type="NCBI Taxonomy" id="686309"/>
    <lineage>
        <taxon>Bacteria</taxon>
        <taxon>Bacillati</taxon>
        <taxon>Actinomycetota</taxon>
        <taxon>Actinomycetes</taxon>
        <taxon>Micromonosporales</taxon>
        <taxon>Micromonosporaceae</taxon>
        <taxon>Micromonospora</taxon>
    </lineage>
</organism>
<dbReference type="SMART" id="SM00560">
    <property type="entry name" value="LamGL"/>
    <property type="match status" value="1"/>
</dbReference>
<evidence type="ECO:0000259" key="4">
    <source>
        <dbReference type="SMART" id="SM00560"/>
    </source>
</evidence>
<dbReference type="RefSeq" id="WP_141722170.1">
    <property type="nucleotide sequence ID" value="NZ_FMCW01000004.1"/>
</dbReference>
<feature type="region of interest" description="Disordered" evidence="3">
    <location>
        <begin position="62"/>
        <end position="81"/>
    </location>
</feature>
<dbReference type="Gene3D" id="2.60.120.200">
    <property type="match status" value="1"/>
</dbReference>
<dbReference type="SUPFAM" id="SSF89372">
    <property type="entry name" value="Fucose-specific lectin"/>
    <property type="match status" value="1"/>
</dbReference>
<accession>A0A1C4UQV9</accession>
<dbReference type="InterPro" id="IPR013320">
    <property type="entry name" value="ConA-like_dom_sf"/>
</dbReference>
<protein>
    <submittedName>
        <fullName evidence="5">Concanavalin A-like lectin/glucanases superfamily protein</fullName>
    </submittedName>
</protein>